<organism evidence="3 4">
    <name type="scientific">Diversispora epigaea</name>
    <dbReference type="NCBI Taxonomy" id="1348612"/>
    <lineage>
        <taxon>Eukaryota</taxon>
        <taxon>Fungi</taxon>
        <taxon>Fungi incertae sedis</taxon>
        <taxon>Mucoromycota</taxon>
        <taxon>Glomeromycotina</taxon>
        <taxon>Glomeromycetes</taxon>
        <taxon>Diversisporales</taxon>
        <taxon>Diversisporaceae</taxon>
        <taxon>Diversispora</taxon>
    </lineage>
</organism>
<dbReference type="EMBL" id="PQFF01000081">
    <property type="protein sequence ID" value="RHZ84101.1"/>
    <property type="molecule type" value="Genomic_DNA"/>
</dbReference>
<dbReference type="Gene3D" id="1.25.40.420">
    <property type="match status" value="1"/>
</dbReference>
<dbReference type="CDD" id="cd18186">
    <property type="entry name" value="BTB_POZ_ZBTB_KLHL-like"/>
    <property type="match status" value="1"/>
</dbReference>
<evidence type="ECO:0000313" key="4">
    <source>
        <dbReference type="Proteomes" id="UP000266861"/>
    </source>
</evidence>
<dbReference type="SUPFAM" id="SSF54695">
    <property type="entry name" value="POZ domain"/>
    <property type="match status" value="1"/>
</dbReference>
<dbReference type="PANTHER" id="PTHR24410:SF23">
    <property type="entry name" value="BTB DOMAIN-CONTAINING PROTEIN-RELATED"/>
    <property type="match status" value="1"/>
</dbReference>
<dbReference type="Pfam" id="PF00651">
    <property type="entry name" value="BTB"/>
    <property type="match status" value="1"/>
</dbReference>
<comment type="caution">
    <text evidence="3">The sequence shown here is derived from an EMBL/GenBank/DDBJ whole genome shotgun (WGS) entry which is preliminary data.</text>
</comment>
<evidence type="ECO:0000259" key="2">
    <source>
        <dbReference type="PROSITE" id="PS51886"/>
    </source>
</evidence>
<feature type="domain" description="BTB" evidence="1">
    <location>
        <begin position="23"/>
        <end position="97"/>
    </location>
</feature>
<dbReference type="InterPro" id="IPR051481">
    <property type="entry name" value="BTB-POZ/Galectin-3-binding"/>
</dbReference>
<dbReference type="InterPro" id="IPR011333">
    <property type="entry name" value="SKP1/BTB/POZ_sf"/>
</dbReference>
<dbReference type="InterPro" id="IPR000210">
    <property type="entry name" value="BTB/POZ_dom"/>
</dbReference>
<protein>
    <recommendedName>
        <fullName evidence="5">BTB domain-containing protein</fullName>
    </recommendedName>
</protein>
<sequence>MRTEFYSGLSQNFSQLLENDDDYNVTIKVGENQNTQEFHAHSVILRACSPYFKSIFSNQWANNKKDEMILFTKPNISPPVFTLIIKYIYTGILDLTNVSSSDILGLLVASDELILEELFKHVQNYLIEKEAVWVNQNLVKVLPIVSKLANCKQLQDYCYESICADPDPFFTSKEFTILDKDIFLELIKRDDLEIEEIDLWDHIIKWGISQTLTIKQKDAKKFTDADFGDLKKTLDPFISHIRFYEISSKDFFNKVRPYEKILSPSFFEDIMSFLMAEAEPQHKRLPARLSPYLDLSESKIIKKRHAAILSNWIHFKDASSKISTRNKYKFQLLYRGSRDGYDINTFYSKVNGQGQAIAVIKIQNSEKIIGGFNASGWNYNNYNHRNKYSGLRDRHRVAMKTKTKIAKTEYDNNQNHFIFSFGENYKMKIGKLISGNGICYSNKFMLYFGNSDLKFDGKNGSCNQNSYDQPILDDNSFDAEEMEIFSVQKIMI</sequence>
<dbReference type="SMART" id="SM00225">
    <property type="entry name" value="BTB"/>
    <property type="match status" value="1"/>
</dbReference>
<dbReference type="InterPro" id="IPR011705">
    <property type="entry name" value="BACK"/>
</dbReference>
<dbReference type="Pfam" id="PF07534">
    <property type="entry name" value="TLD"/>
    <property type="match status" value="1"/>
</dbReference>
<dbReference type="AlphaFoldDB" id="A0A397J7P9"/>
<evidence type="ECO:0000313" key="3">
    <source>
        <dbReference type="EMBL" id="RHZ84101.1"/>
    </source>
</evidence>
<accession>A0A397J7P9</accession>
<dbReference type="PANTHER" id="PTHR24410">
    <property type="entry name" value="HL07962P-RELATED"/>
    <property type="match status" value="1"/>
</dbReference>
<evidence type="ECO:0008006" key="5">
    <source>
        <dbReference type="Google" id="ProtNLM"/>
    </source>
</evidence>
<reference evidence="3 4" key="1">
    <citation type="submission" date="2018-08" db="EMBL/GenBank/DDBJ databases">
        <title>Genome and evolution of the arbuscular mycorrhizal fungus Diversispora epigaea (formerly Glomus versiforme) and its bacterial endosymbionts.</title>
        <authorList>
            <person name="Sun X."/>
            <person name="Fei Z."/>
            <person name="Harrison M."/>
        </authorList>
    </citation>
    <scope>NUCLEOTIDE SEQUENCE [LARGE SCALE GENOMIC DNA]</scope>
    <source>
        <strain evidence="3 4">IT104</strain>
    </source>
</reference>
<dbReference type="OrthoDB" id="5948799at2759"/>
<dbReference type="Pfam" id="PF07707">
    <property type="entry name" value="BACK"/>
    <property type="match status" value="1"/>
</dbReference>
<name>A0A397J7P9_9GLOM</name>
<feature type="domain" description="TLDc" evidence="2">
    <location>
        <begin position="299"/>
        <end position="488"/>
    </location>
</feature>
<proteinExistence type="predicted"/>
<dbReference type="PROSITE" id="PS51886">
    <property type="entry name" value="TLDC"/>
    <property type="match status" value="1"/>
</dbReference>
<evidence type="ECO:0000259" key="1">
    <source>
        <dbReference type="PROSITE" id="PS50097"/>
    </source>
</evidence>
<dbReference type="Gene3D" id="3.30.710.10">
    <property type="entry name" value="Potassium Channel Kv1.1, Chain A"/>
    <property type="match status" value="1"/>
</dbReference>
<gene>
    <name evidence="3" type="ORF">Glove_85g102</name>
</gene>
<dbReference type="PROSITE" id="PS50097">
    <property type="entry name" value="BTB"/>
    <property type="match status" value="1"/>
</dbReference>
<dbReference type="InterPro" id="IPR006571">
    <property type="entry name" value="TLDc_dom"/>
</dbReference>
<keyword evidence="4" id="KW-1185">Reference proteome</keyword>
<dbReference type="Proteomes" id="UP000266861">
    <property type="component" value="Unassembled WGS sequence"/>
</dbReference>